<keyword evidence="8" id="KW-1185">Reference proteome</keyword>
<dbReference type="Pfam" id="PF01590">
    <property type="entry name" value="GAF"/>
    <property type="match status" value="1"/>
</dbReference>
<feature type="domain" description="Phytochrome chromophore attachment site" evidence="4">
    <location>
        <begin position="165"/>
        <end position="301"/>
    </location>
</feature>
<evidence type="ECO:0000259" key="5">
    <source>
        <dbReference type="PROSITE" id="PS50110"/>
    </source>
</evidence>
<dbReference type="CDD" id="cd01949">
    <property type="entry name" value="GGDEF"/>
    <property type="match status" value="1"/>
</dbReference>
<dbReference type="AlphaFoldDB" id="A0A975T5R3"/>
<dbReference type="SMART" id="SM00448">
    <property type="entry name" value="REC"/>
    <property type="match status" value="1"/>
</dbReference>
<dbReference type="FunFam" id="3.30.70.270:FF:000001">
    <property type="entry name" value="Diguanylate cyclase domain protein"/>
    <property type="match status" value="1"/>
</dbReference>
<dbReference type="PROSITE" id="PS50046">
    <property type="entry name" value="PHYTOCHROME_2"/>
    <property type="match status" value="1"/>
</dbReference>
<feature type="domain" description="Response regulatory" evidence="5">
    <location>
        <begin position="11"/>
        <end position="134"/>
    </location>
</feature>
<dbReference type="SMART" id="SM00267">
    <property type="entry name" value="GGDEF"/>
    <property type="match status" value="1"/>
</dbReference>
<dbReference type="NCBIfam" id="TIGR00254">
    <property type="entry name" value="GGDEF"/>
    <property type="match status" value="1"/>
</dbReference>
<dbReference type="KEGG" id="rsin:B6N60_01384"/>
<dbReference type="CDD" id="cd17574">
    <property type="entry name" value="REC_OmpR"/>
    <property type="match status" value="1"/>
</dbReference>
<accession>A0A975T5R3</accession>
<dbReference type="Proteomes" id="UP000683511">
    <property type="component" value="Chromosome"/>
</dbReference>
<proteinExistence type="predicted"/>
<keyword evidence="3" id="KW-0597">Phosphoprotein</keyword>
<dbReference type="InterPro" id="IPR043128">
    <property type="entry name" value="Rev_trsase/Diguanyl_cyclase"/>
</dbReference>
<protein>
    <submittedName>
        <fullName evidence="7">Diguanylate kinase</fullName>
    </submittedName>
</protein>
<keyword evidence="2 7" id="KW-0418">Kinase</keyword>
<organism evidence="7 8">
    <name type="scientific">Richelia sinica FACHB-800</name>
    <dbReference type="NCBI Taxonomy" id="1357546"/>
    <lineage>
        <taxon>Bacteria</taxon>
        <taxon>Bacillati</taxon>
        <taxon>Cyanobacteriota</taxon>
        <taxon>Cyanophyceae</taxon>
        <taxon>Nostocales</taxon>
        <taxon>Nostocaceae</taxon>
        <taxon>Richelia</taxon>
    </lineage>
</organism>
<dbReference type="SUPFAM" id="SSF55073">
    <property type="entry name" value="Nucleotide cyclase"/>
    <property type="match status" value="1"/>
</dbReference>
<dbReference type="InterPro" id="IPR003018">
    <property type="entry name" value="GAF"/>
</dbReference>
<dbReference type="InterPro" id="IPR029016">
    <property type="entry name" value="GAF-like_dom_sf"/>
</dbReference>
<dbReference type="Pfam" id="PF00072">
    <property type="entry name" value="Response_reg"/>
    <property type="match status" value="1"/>
</dbReference>
<dbReference type="RefSeq" id="WP_199317604.1">
    <property type="nucleotide sequence ID" value="NZ_CP021056.1"/>
</dbReference>
<dbReference type="InterPro" id="IPR001789">
    <property type="entry name" value="Sig_transdc_resp-reg_receiver"/>
</dbReference>
<dbReference type="PANTHER" id="PTHR45138">
    <property type="entry name" value="REGULATORY COMPONENTS OF SENSORY TRANSDUCTION SYSTEM"/>
    <property type="match status" value="1"/>
</dbReference>
<reference evidence="7" key="1">
    <citation type="submission" date="2017-04" db="EMBL/GenBank/DDBJ databases">
        <title>Genome deletions in a multicellular cyanobacterial endosymbiont for morphological adaptation in marine diatoms.</title>
        <authorList>
            <person name="Wang Y."/>
            <person name="Gao H."/>
            <person name="Li R."/>
            <person name="Xu X."/>
        </authorList>
    </citation>
    <scope>NUCLEOTIDE SEQUENCE</scope>
    <source>
        <strain evidence="7">FACHB 800</strain>
    </source>
</reference>
<evidence type="ECO:0000256" key="1">
    <source>
        <dbReference type="ARBA" id="ARBA00022679"/>
    </source>
</evidence>
<dbReference type="PROSITE" id="PS50110">
    <property type="entry name" value="RESPONSE_REGULATORY"/>
    <property type="match status" value="1"/>
</dbReference>
<evidence type="ECO:0000256" key="2">
    <source>
        <dbReference type="ARBA" id="ARBA00022777"/>
    </source>
</evidence>
<evidence type="ECO:0000313" key="7">
    <source>
        <dbReference type="EMBL" id="QXE22698.1"/>
    </source>
</evidence>
<dbReference type="InterPro" id="IPR050469">
    <property type="entry name" value="Diguanylate_Cyclase"/>
</dbReference>
<gene>
    <name evidence="7" type="ORF">B6N60_01384</name>
</gene>
<dbReference type="PROSITE" id="PS50887">
    <property type="entry name" value="GGDEF"/>
    <property type="match status" value="1"/>
</dbReference>
<name>A0A975T5R3_9NOST</name>
<dbReference type="InterPro" id="IPR016132">
    <property type="entry name" value="Phyto_chromo_attachment"/>
</dbReference>
<keyword evidence="1" id="KW-0808">Transferase</keyword>
<dbReference type="GO" id="GO:0005886">
    <property type="term" value="C:plasma membrane"/>
    <property type="evidence" value="ECO:0007669"/>
    <property type="project" value="TreeGrafter"/>
</dbReference>
<sequence length="501" mass="56370">MTPSNKIHNPLVLIVDDDQVIQAQLRHAMEKEGYRVIVAHNGLEALDFYNLYKPDIVLLDAIMPVLDGFSCCAQLQALNSNNCSDIFSEQVPVLMITGLDDPHSVDQAFAVGAADYITKPIHWAVLKQRVRRLLKMHWVMKELQCKIQQEQLIANITQKIRQSLNLEVILNTTVTEVKQLLGSDRVIVYQFQAEGHGIVLVESVATPWQSLLGKTIAQSYFVQKSSHGWKKGSIDVLEDIYTSELSPLQIELMIELQAQARLVVPILEGNNVWGLLVADQCSAPRQWQQLEIDLLKQIADQLEIALQQAQLYKQLEVANQELKRLATIDALTQIPNRRYFDEILEQEWKRLLREQAPLSLVLCDIDYFKKYNDTYGHQAGDKCLQFVASVLSESLKRPADVVARYGGEEFSLILPNTDTTGAVHIAQSIRLAMKVHGQTHISSEISQYLTLSFGVATITPSNNISPQVLIAKADQALYQAKQAGRDRIFIYSDIGQLSGCE</sequence>
<dbReference type="Pfam" id="PF00990">
    <property type="entry name" value="GGDEF"/>
    <property type="match status" value="1"/>
</dbReference>
<dbReference type="GO" id="GO:0016301">
    <property type="term" value="F:kinase activity"/>
    <property type="evidence" value="ECO:0007669"/>
    <property type="project" value="UniProtKB-KW"/>
</dbReference>
<evidence type="ECO:0000259" key="4">
    <source>
        <dbReference type="PROSITE" id="PS50046"/>
    </source>
</evidence>
<dbReference type="EMBL" id="CP021056">
    <property type="protein sequence ID" value="QXE22698.1"/>
    <property type="molecule type" value="Genomic_DNA"/>
</dbReference>
<dbReference type="SUPFAM" id="SSF55781">
    <property type="entry name" value="GAF domain-like"/>
    <property type="match status" value="1"/>
</dbReference>
<evidence type="ECO:0000259" key="6">
    <source>
        <dbReference type="PROSITE" id="PS50887"/>
    </source>
</evidence>
<dbReference type="PANTHER" id="PTHR45138:SF9">
    <property type="entry name" value="DIGUANYLATE CYCLASE DGCM-RELATED"/>
    <property type="match status" value="1"/>
</dbReference>
<dbReference type="GO" id="GO:0043709">
    <property type="term" value="P:cell adhesion involved in single-species biofilm formation"/>
    <property type="evidence" value="ECO:0007669"/>
    <property type="project" value="TreeGrafter"/>
</dbReference>
<dbReference type="InterPro" id="IPR000160">
    <property type="entry name" value="GGDEF_dom"/>
</dbReference>
<evidence type="ECO:0000313" key="8">
    <source>
        <dbReference type="Proteomes" id="UP000683511"/>
    </source>
</evidence>
<evidence type="ECO:0000256" key="3">
    <source>
        <dbReference type="PROSITE-ProRule" id="PRU00169"/>
    </source>
</evidence>
<feature type="domain" description="GGDEF" evidence="6">
    <location>
        <begin position="356"/>
        <end position="493"/>
    </location>
</feature>
<dbReference type="SUPFAM" id="SSF52172">
    <property type="entry name" value="CheY-like"/>
    <property type="match status" value="1"/>
</dbReference>
<dbReference type="Gene3D" id="3.30.450.40">
    <property type="match status" value="1"/>
</dbReference>
<dbReference type="InterPro" id="IPR029787">
    <property type="entry name" value="Nucleotide_cyclase"/>
</dbReference>
<dbReference type="InterPro" id="IPR011006">
    <property type="entry name" value="CheY-like_superfamily"/>
</dbReference>
<dbReference type="SMART" id="SM00065">
    <property type="entry name" value="GAF"/>
    <property type="match status" value="1"/>
</dbReference>
<dbReference type="GO" id="GO:1902201">
    <property type="term" value="P:negative regulation of bacterial-type flagellum-dependent cell motility"/>
    <property type="evidence" value="ECO:0007669"/>
    <property type="project" value="TreeGrafter"/>
</dbReference>
<dbReference type="Gene3D" id="3.40.50.2300">
    <property type="match status" value="1"/>
</dbReference>
<dbReference type="Gene3D" id="3.30.70.270">
    <property type="match status" value="1"/>
</dbReference>
<dbReference type="GO" id="GO:0052621">
    <property type="term" value="F:diguanylate cyclase activity"/>
    <property type="evidence" value="ECO:0007669"/>
    <property type="project" value="TreeGrafter"/>
</dbReference>
<dbReference type="GO" id="GO:0000160">
    <property type="term" value="P:phosphorelay signal transduction system"/>
    <property type="evidence" value="ECO:0007669"/>
    <property type="project" value="InterPro"/>
</dbReference>
<feature type="modified residue" description="4-aspartylphosphate" evidence="3">
    <location>
        <position position="60"/>
    </location>
</feature>